<evidence type="ECO:0000256" key="5">
    <source>
        <dbReference type="ARBA" id="ARBA00023239"/>
    </source>
</evidence>
<protein>
    <recommendedName>
        <fullName evidence="7">Endolytic murein transglycosylase</fullName>
        <ecNumber evidence="7">4.2.2.29</ecNumber>
    </recommendedName>
    <alternativeName>
        <fullName evidence="7">Peptidoglycan lytic transglycosylase</fullName>
    </alternativeName>
    <alternativeName>
        <fullName evidence="7">Peptidoglycan polymerization terminase</fullName>
    </alternativeName>
</protein>
<evidence type="ECO:0000256" key="4">
    <source>
        <dbReference type="ARBA" id="ARBA00023136"/>
    </source>
</evidence>
<comment type="function">
    <text evidence="7">Functions as a peptidoglycan terminase that cleaves nascent peptidoglycan strands endolytically to terminate their elongation.</text>
</comment>
<dbReference type="NCBIfam" id="TIGR00247">
    <property type="entry name" value="endolytic transglycosylase MltG"/>
    <property type="match status" value="1"/>
</dbReference>
<dbReference type="RefSeq" id="WP_250579803.1">
    <property type="nucleotide sequence ID" value="NZ_JAMLJN010000001.1"/>
</dbReference>
<sequence length="346" mass="39263">MNVKKLISIIAVAGIVVATAVGVYVYFKAFTPNTQFSQNEMYVYIPTNSNYEQVVEIVKPLVKDFEKFDFVATSRNYSTNVKAGKFLFKKDMTSFDMVRSLRLNVPVQVAFNNQETLKKLLQRLSSQLEPDTLALNEAFTNEAFLSENGLTKETALTLFIPNTYEFYWNVSATKMAAKMAKEHRKFWNNERLQKAKALNMTPAQVYTLASIVHKETVKADERPRVAGAYLNRINQDMPLQADPTVIYAIKEKSGDFDQVIKRVGGSNLFVKSPYNTYINKGLPPGPIAMPDISAIDAVLNPEQHNYIYFCADPSRPGYHVFETTYEAHMVNAKKYAEWVNKLGIKL</sequence>
<evidence type="ECO:0000256" key="7">
    <source>
        <dbReference type="HAMAP-Rule" id="MF_02065"/>
    </source>
</evidence>
<name>A0ABT0TE05_9FLAO</name>
<dbReference type="Gene3D" id="3.30.1490.480">
    <property type="entry name" value="Endolytic murein transglycosylase"/>
    <property type="match status" value="1"/>
</dbReference>
<keyword evidence="9" id="KW-1185">Reference proteome</keyword>
<keyword evidence="1 7" id="KW-1003">Cell membrane</keyword>
<feature type="site" description="Important for catalytic activity" evidence="7">
    <location>
        <position position="215"/>
    </location>
</feature>
<dbReference type="InterPro" id="IPR003770">
    <property type="entry name" value="MLTG-like"/>
</dbReference>
<comment type="subcellular location">
    <subcellularLocation>
        <location evidence="7">Cell membrane</location>
        <topology evidence="7">Single-pass membrane protein</topology>
    </subcellularLocation>
</comment>
<dbReference type="EC" id="4.2.2.29" evidence="7"/>
<gene>
    <name evidence="7 8" type="primary">mltG</name>
    <name evidence="8" type="ORF">NAT47_02080</name>
</gene>
<evidence type="ECO:0000256" key="3">
    <source>
        <dbReference type="ARBA" id="ARBA00022989"/>
    </source>
</evidence>
<dbReference type="HAMAP" id="MF_02065">
    <property type="entry name" value="MltG"/>
    <property type="match status" value="1"/>
</dbReference>
<organism evidence="8 9">
    <name type="scientific">Flavobacterium fragile</name>
    <dbReference type="NCBI Taxonomy" id="2949085"/>
    <lineage>
        <taxon>Bacteria</taxon>
        <taxon>Pseudomonadati</taxon>
        <taxon>Bacteroidota</taxon>
        <taxon>Flavobacteriia</taxon>
        <taxon>Flavobacteriales</taxon>
        <taxon>Flavobacteriaceae</taxon>
        <taxon>Flavobacterium</taxon>
    </lineage>
</organism>
<keyword evidence="3 7" id="KW-1133">Transmembrane helix</keyword>
<reference evidence="8 9" key="1">
    <citation type="submission" date="2022-05" db="EMBL/GenBank/DDBJ databases">
        <title>Flavobacterium sp., isolated from activated sludge.</title>
        <authorList>
            <person name="Ran Q."/>
        </authorList>
    </citation>
    <scope>NUCLEOTIDE SEQUENCE [LARGE SCALE GENOMIC DNA]</scope>
    <source>
        <strain evidence="8 9">HXWNR69</strain>
    </source>
</reference>
<dbReference type="Pfam" id="PF02618">
    <property type="entry name" value="YceG"/>
    <property type="match status" value="1"/>
</dbReference>
<dbReference type="CDD" id="cd08010">
    <property type="entry name" value="MltG_like"/>
    <property type="match status" value="1"/>
</dbReference>
<keyword evidence="2 7" id="KW-0812">Transmembrane</keyword>
<evidence type="ECO:0000313" key="8">
    <source>
        <dbReference type="EMBL" id="MCL9769192.1"/>
    </source>
</evidence>
<dbReference type="PANTHER" id="PTHR30518">
    <property type="entry name" value="ENDOLYTIC MUREIN TRANSGLYCOSYLASE"/>
    <property type="match status" value="1"/>
</dbReference>
<evidence type="ECO:0000256" key="2">
    <source>
        <dbReference type="ARBA" id="ARBA00022692"/>
    </source>
</evidence>
<dbReference type="Proteomes" id="UP001203342">
    <property type="component" value="Unassembled WGS sequence"/>
</dbReference>
<accession>A0ABT0TE05</accession>
<feature type="transmembrane region" description="Helical" evidence="7">
    <location>
        <begin position="6"/>
        <end position="27"/>
    </location>
</feature>
<dbReference type="PANTHER" id="PTHR30518:SF2">
    <property type="entry name" value="ENDOLYTIC MUREIN TRANSGLYCOSYLASE"/>
    <property type="match status" value="1"/>
</dbReference>
<keyword evidence="4 7" id="KW-0472">Membrane</keyword>
<evidence type="ECO:0000256" key="6">
    <source>
        <dbReference type="ARBA" id="ARBA00023316"/>
    </source>
</evidence>
<keyword evidence="5 7" id="KW-0456">Lyase</keyword>
<comment type="catalytic activity">
    <reaction evidence="7">
        <text>a peptidoglycan chain = a peptidoglycan chain with N-acetyl-1,6-anhydromuramyl-[peptide] at the reducing end + a peptidoglycan chain with N-acetylglucosamine at the non-reducing end.</text>
        <dbReference type="EC" id="4.2.2.29"/>
    </reaction>
</comment>
<dbReference type="Gene3D" id="3.30.160.60">
    <property type="entry name" value="Classic Zinc Finger"/>
    <property type="match status" value="1"/>
</dbReference>
<dbReference type="EMBL" id="JAMLJN010000001">
    <property type="protein sequence ID" value="MCL9769192.1"/>
    <property type="molecule type" value="Genomic_DNA"/>
</dbReference>
<evidence type="ECO:0000256" key="1">
    <source>
        <dbReference type="ARBA" id="ARBA00022475"/>
    </source>
</evidence>
<keyword evidence="6 7" id="KW-0961">Cell wall biogenesis/degradation</keyword>
<proteinExistence type="inferred from homology"/>
<comment type="caution">
    <text evidence="8">The sequence shown here is derived from an EMBL/GenBank/DDBJ whole genome shotgun (WGS) entry which is preliminary data.</text>
</comment>
<comment type="similarity">
    <text evidence="7">Belongs to the transglycosylase MltG family.</text>
</comment>
<evidence type="ECO:0000313" key="9">
    <source>
        <dbReference type="Proteomes" id="UP001203342"/>
    </source>
</evidence>